<reference evidence="7 8" key="1">
    <citation type="submission" date="2016-11" db="EMBL/GenBank/DDBJ databases">
        <authorList>
            <person name="Jaros S."/>
            <person name="Januszkiewicz K."/>
            <person name="Wedrychowicz H."/>
        </authorList>
    </citation>
    <scope>NUCLEOTIDE SEQUENCE [LARGE SCALE GENOMIC DNA]</scope>
    <source>
        <strain evidence="7 8">GAS242</strain>
    </source>
</reference>
<sequence>MSTRAGRGNLFRPLSLRLGNQLMLNKVLIYSRFPKAMMLRIGERFELMDGGGKPPAEVFTADQLADVRAMITAGGTPLGGTIMDTMPKLGAIVCYGTGYDGVDLAAAAQRKIAVGHSPAANAAAVADLAVTLMLAVTRRLLPADNYVRSGNWSDVKPSPLMRPQPGNPGRRVGIYGMGEIGRKIAARVAAFETDVAYFSRSRHDVSYRYLPSLEALAEWCGVLMIAVRAGADTHHAVDANILCKLGKDGYVVNISRGSVIDEEALVAALTDETIAGAGLDVYEKEPHAPDALTAFPNVVLTPHIGGHTLESHTAMQDCVIANLEAFFAGEPLPYAVRGA</sequence>
<feature type="domain" description="D-isomer specific 2-hydroxyacid dehydrogenase catalytic" evidence="5">
    <location>
        <begin position="29"/>
        <end position="336"/>
    </location>
</feature>
<dbReference type="InterPro" id="IPR006139">
    <property type="entry name" value="D-isomer_2_OHA_DH_cat_dom"/>
</dbReference>
<dbReference type="Gene3D" id="3.40.50.720">
    <property type="entry name" value="NAD(P)-binding Rossmann-like Domain"/>
    <property type="match status" value="2"/>
</dbReference>
<evidence type="ECO:0000256" key="4">
    <source>
        <dbReference type="RuleBase" id="RU003719"/>
    </source>
</evidence>
<dbReference type="FunFam" id="3.40.50.720:FF:000213">
    <property type="entry name" value="Putative 2-hydroxyacid dehydrogenase"/>
    <property type="match status" value="1"/>
</dbReference>
<keyword evidence="3" id="KW-0520">NAD</keyword>
<evidence type="ECO:0000256" key="1">
    <source>
        <dbReference type="ARBA" id="ARBA00022857"/>
    </source>
</evidence>
<dbReference type="SUPFAM" id="SSF52283">
    <property type="entry name" value="Formate/glycerate dehydrogenase catalytic domain-like"/>
    <property type="match status" value="1"/>
</dbReference>
<organism evidence="7 8">
    <name type="scientific">Bradyrhizobium erythrophlei</name>
    <dbReference type="NCBI Taxonomy" id="1437360"/>
    <lineage>
        <taxon>Bacteria</taxon>
        <taxon>Pseudomonadati</taxon>
        <taxon>Pseudomonadota</taxon>
        <taxon>Alphaproteobacteria</taxon>
        <taxon>Hyphomicrobiales</taxon>
        <taxon>Nitrobacteraceae</taxon>
        <taxon>Bradyrhizobium</taxon>
    </lineage>
</organism>
<dbReference type="PANTHER" id="PTHR10996:SF178">
    <property type="entry name" value="2-HYDROXYACID DEHYDROGENASE YGL185C-RELATED"/>
    <property type="match status" value="1"/>
</dbReference>
<evidence type="ECO:0000259" key="5">
    <source>
        <dbReference type="Pfam" id="PF00389"/>
    </source>
</evidence>
<protein>
    <submittedName>
        <fullName evidence="7">Lactate dehydrogenase</fullName>
    </submittedName>
</protein>
<dbReference type="GO" id="GO:0030267">
    <property type="term" value="F:glyoxylate reductase (NADPH) activity"/>
    <property type="evidence" value="ECO:0007669"/>
    <property type="project" value="TreeGrafter"/>
</dbReference>
<feature type="domain" description="D-isomer specific 2-hydroxyacid dehydrogenase NAD-binding" evidence="6">
    <location>
        <begin position="130"/>
        <end position="305"/>
    </location>
</feature>
<dbReference type="PANTHER" id="PTHR10996">
    <property type="entry name" value="2-HYDROXYACID DEHYDROGENASE-RELATED"/>
    <property type="match status" value="1"/>
</dbReference>
<dbReference type="InterPro" id="IPR050223">
    <property type="entry name" value="D-isomer_2-hydroxyacid_DH"/>
</dbReference>
<keyword evidence="1" id="KW-0521">NADP</keyword>
<evidence type="ECO:0000256" key="3">
    <source>
        <dbReference type="ARBA" id="ARBA00023027"/>
    </source>
</evidence>
<keyword evidence="2 4" id="KW-0560">Oxidoreductase</keyword>
<evidence type="ECO:0000259" key="6">
    <source>
        <dbReference type="Pfam" id="PF02826"/>
    </source>
</evidence>
<dbReference type="EMBL" id="LT670818">
    <property type="protein sequence ID" value="SHH51287.1"/>
    <property type="molecule type" value="Genomic_DNA"/>
</dbReference>
<accession>A0A1M5TKJ3</accession>
<dbReference type="GO" id="GO:0016618">
    <property type="term" value="F:hydroxypyruvate reductase [NAD(P)H] activity"/>
    <property type="evidence" value="ECO:0007669"/>
    <property type="project" value="TreeGrafter"/>
</dbReference>
<dbReference type="Pfam" id="PF02826">
    <property type="entry name" value="2-Hacid_dh_C"/>
    <property type="match status" value="1"/>
</dbReference>
<dbReference type="GO" id="GO:0051287">
    <property type="term" value="F:NAD binding"/>
    <property type="evidence" value="ECO:0007669"/>
    <property type="project" value="InterPro"/>
</dbReference>
<dbReference type="Pfam" id="PF00389">
    <property type="entry name" value="2-Hacid_dh"/>
    <property type="match status" value="1"/>
</dbReference>
<comment type="similarity">
    <text evidence="4">Belongs to the D-isomer specific 2-hydroxyacid dehydrogenase family.</text>
</comment>
<dbReference type="CDD" id="cd12156">
    <property type="entry name" value="HPPR"/>
    <property type="match status" value="1"/>
</dbReference>
<evidence type="ECO:0000313" key="8">
    <source>
        <dbReference type="Proteomes" id="UP000190675"/>
    </source>
</evidence>
<dbReference type="SUPFAM" id="SSF51735">
    <property type="entry name" value="NAD(P)-binding Rossmann-fold domains"/>
    <property type="match status" value="1"/>
</dbReference>
<evidence type="ECO:0000313" key="7">
    <source>
        <dbReference type="EMBL" id="SHH51287.1"/>
    </source>
</evidence>
<evidence type="ECO:0000256" key="2">
    <source>
        <dbReference type="ARBA" id="ARBA00023002"/>
    </source>
</evidence>
<dbReference type="Proteomes" id="UP000190675">
    <property type="component" value="Chromosome I"/>
</dbReference>
<dbReference type="InterPro" id="IPR036291">
    <property type="entry name" value="NAD(P)-bd_dom_sf"/>
</dbReference>
<dbReference type="InterPro" id="IPR006140">
    <property type="entry name" value="D-isomer_DH_NAD-bd"/>
</dbReference>
<gene>
    <name evidence="7" type="ORF">SAMN05444169_7836</name>
</gene>
<dbReference type="GO" id="GO:0005829">
    <property type="term" value="C:cytosol"/>
    <property type="evidence" value="ECO:0007669"/>
    <property type="project" value="TreeGrafter"/>
</dbReference>
<name>A0A1M5TKJ3_9BRAD</name>
<proteinExistence type="inferred from homology"/>
<dbReference type="AlphaFoldDB" id="A0A1M5TKJ3"/>